<dbReference type="SUPFAM" id="SSF56672">
    <property type="entry name" value="DNA/RNA polymerases"/>
    <property type="match status" value="1"/>
</dbReference>
<dbReference type="InterPro" id="IPR008918">
    <property type="entry name" value="HhH2"/>
</dbReference>
<dbReference type="SMART" id="SM00475">
    <property type="entry name" value="53EXOc"/>
    <property type="match status" value="1"/>
</dbReference>
<evidence type="ECO:0000259" key="15">
    <source>
        <dbReference type="SMART" id="SM00475"/>
    </source>
</evidence>
<dbReference type="SMART" id="SM00474">
    <property type="entry name" value="35EXOc"/>
    <property type="match status" value="1"/>
</dbReference>
<dbReference type="Pfam" id="PF01367">
    <property type="entry name" value="5_3_exonuc"/>
    <property type="match status" value="1"/>
</dbReference>
<name>A0A1W1BWP9_9ZZZZ</name>
<keyword evidence="7" id="KW-0227">DNA damage</keyword>
<dbReference type="Pfam" id="PF00476">
    <property type="entry name" value="DNA_pol_A"/>
    <property type="match status" value="1"/>
</dbReference>
<evidence type="ECO:0000256" key="6">
    <source>
        <dbReference type="ARBA" id="ARBA00022722"/>
    </source>
</evidence>
<dbReference type="SMART" id="SM00279">
    <property type="entry name" value="HhH2"/>
    <property type="match status" value="1"/>
</dbReference>
<comment type="catalytic activity">
    <reaction evidence="13">
        <text>DNA(n) + a 2'-deoxyribonucleoside 5'-triphosphate = DNA(n+1) + diphosphate</text>
        <dbReference type="Rhea" id="RHEA:22508"/>
        <dbReference type="Rhea" id="RHEA-COMP:17339"/>
        <dbReference type="Rhea" id="RHEA-COMP:17340"/>
        <dbReference type="ChEBI" id="CHEBI:33019"/>
        <dbReference type="ChEBI" id="CHEBI:61560"/>
        <dbReference type="ChEBI" id="CHEBI:173112"/>
        <dbReference type="EC" id="2.7.7.7"/>
    </reaction>
</comment>
<dbReference type="NCBIfam" id="TIGR00593">
    <property type="entry name" value="pola"/>
    <property type="match status" value="1"/>
</dbReference>
<evidence type="ECO:0000256" key="13">
    <source>
        <dbReference type="ARBA" id="ARBA00049244"/>
    </source>
</evidence>
<gene>
    <name evidence="17" type="ORF">MNB_SV-6-140</name>
</gene>
<dbReference type="CDD" id="cd09898">
    <property type="entry name" value="H3TH_53EXO"/>
    <property type="match status" value="1"/>
</dbReference>
<dbReference type="GO" id="GO:0006261">
    <property type="term" value="P:DNA-templated DNA replication"/>
    <property type="evidence" value="ECO:0007669"/>
    <property type="project" value="InterPro"/>
</dbReference>
<protein>
    <recommendedName>
        <fullName evidence="2">DNA-directed DNA polymerase</fullName>
        <ecNumber evidence="2">2.7.7.7</ecNumber>
    </recommendedName>
</protein>
<dbReference type="Pfam" id="PF01612">
    <property type="entry name" value="DNA_pol_A_exo1"/>
    <property type="match status" value="1"/>
</dbReference>
<dbReference type="FunFam" id="1.10.150.20:FF:000002">
    <property type="entry name" value="DNA polymerase I"/>
    <property type="match status" value="1"/>
</dbReference>
<keyword evidence="9" id="KW-0269">Exonuclease</keyword>
<dbReference type="GO" id="GO:0008409">
    <property type="term" value="F:5'-3' exonuclease activity"/>
    <property type="evidence" value="ECO:0007669"/>
    <property type="project" value="InterPro"/>
</dbReference>
<dbReference type="InterPro" id="IPR018320">
    <property type="entry name" value="DNA_polymerase_1"/>
</dbReference>
<dbReference type="InterPro" id="IPR002298">
    <property type="entry name" value="DNA_polymerase_A"/>
</dbReference>
<evidence type="ECO:0000256" key="12">
    <source>
        <dbReference type="ARBA" id="ARBA00023204"/>
    </source>
</evidence>
<dbReference type="InterPro" id="IPR001098">
    <property type="entry name" value="DNA-dir_DNA_pol_A_palm_dom"/>
</dbReference>
<dbReference type="InterPro" id="IPR019760">
    <property type="entry name" value="DNA-dir_DNA_pol_A_CS"/>
</dbReference>
<dbReference type="AlphaFoldDB" id="A0A1W1BWP9"/>
<evidence type="ECO:0000256" key="8">
    <source>
        <dbReference type="ARBA" id="ARBA00022801"/>
    </source>
</evidence>
<keyword evidence="11" id="KW-0238">DNA-binding</keyword>
<dbReference type="SUPFAM" id="SSF53098">
    <property type="entry name" value="Ribonuclease H-like"/>
    <property type="match status" value="1"/>
</dbReference>
<dbReference type="PANTHER" id="PTHR10133:SF27">
    <property type="entry name" value="DNA POLYMERASE NU"/>
    <property type="match status" value="1"/>
</dbReference>
<organism evidence="17">
    <name type="scientific">hydrothermal vent metagenome</name>
    <dbReference type="NCBI Taxonomy" id="652676"/>
    <lineage>
        <taxon>unclassified sequences</taxon>
        <taxon>metagenomes</taxon>
        <taxon>ecological metagenomes</taxon>
    </lineage>
</organism>
<feature type="domain" description="5'-3' exonuclease" evidence="15">
    <location>
        <begin position="1"/>
        <end position="258"/>
    </location>
</feature>
<keyword evidence="5" id="KW-0235">DNA replication</keyword>
<dbReference type="CDD" id="cd08637">
    <property type="entry name" value="DNA_pol_A_pol_I_C"/>
    <property type="match status" value="1"/>
</dbReference>
<dbReference type="SUPFAM" id="SSF88723">
    <property type="entry name" value="PIN domain-like"/>
    <property type="match status" value="1"/>
</dbReference>
<evidence type="ECO:0000256" key="11">
    <source>
        <dbReference type="ARBA" id="ARBA00023125"/>
    </source>
</evidence>
<keyword evidence="12" id="KW-0234">DNA repair</keyword>
<keyword evidence="4 17" id="KW-0548">Nucleotidyltransferase</keyword>
<dbReference type="SUPFAM" id="SSF47807">
    <property type="entry name" value="5' to 3' exonuclease, C-terminal subdomain"/>
    <property type="match status" value="1"/>
</dbReference>
<comment type="similarity">
    <text evidence="1">Belongs to the DNA polymerase type-A family.</text>
</comment>
<evidence type="ECO:0000256" key="3">
    <source>
        <dbReference type="ARBA" id="ARBA00022679"/>
    </source>
</evidence>
<dbReference type="InterPro" id="IPR029060">
    <property type="entry name" value="PIN-like_dom_sf"/>
</dbReference>
<dbReference type="InterPro" id="IPR020045">
    <property type="entry name" value="DNA_polI_H3TH"/>
</dbReference>
<feature type="domain" description="DNA-directed DNA polymerase family A palm" evidence="16">
    <location>
        <begin position="663"/>
        <end position="865"/>
    </location>
</feature>
<proteinExistence type="inferred from homology"/>
<evidence type="ECO:0000256" key="1">
    <source>
        <dbReference type="ARBA" id="ARBA00007705"/>
    </source>
</evidence>
<dbReference type="GO" id="GO:0003677">
    <property type="term" value="F:DNA binding"/>
    <property type="evidence" value="ECO:0007669"/>
    <property type="project" value="UniProtKB-KW"/>
</dbReference>
<dbReference type="InterPro" id="IPR002421">
    <property type="entry name" value="5-3_exonuclease"/>
</dbReference>
<dbReference type="Gene3D" id="1.20.1060.10">
    <property type="entry name" value="Taq DNA Polymerase, Chain T, domain 4"/>
    <property type="match status" value="1"/>
</dbReference>
<evidence type="ECO:0000256" key="2">
    <source>
        <dbReference type="ARBA" id="ARBA00012417"/>
    </source>
</evidence>
<keyword evidence="3 17" id="KW-0808">Transferase</keyword>
<dbReference type="PRINTS" id="PR00868">
    <property type="entry name" value="DNAPOLI"/>
</dbReference>
<dbReference type="PROSITE" id="PS00447">
    <property type="entry name" value="DNA_POLYMERASE_A"/>
    <property type="match status" value="1"/>
</dbReference>
<dbReference type="InterPro" id="IPR020046">
    <property type="entry name" value="5-3_exonucl_a-hlix_arch_N"/>
</dbReference>
<evidence type="ECO:0000256" key="7">
    <source>
        <dbReference type="ARBA" id="ARBA00022763"/>
    </source>
</evidence>
<dbReference type="InterPro" id="IPR036279">
    <property type="entry name" value="5-3_exonuclease_C_sf"/>
</dbReference>
<dbReference type="EMBL" id="FPHC01000045">
    <property type="protein sequence ID" value="SFV57897.1"/>
    <property type="molecule type" value="Genomic_DNA"/>
</dbReference>
<dbReference type="Gene3D" id="1.10.150.20">
    <property type="entry name" value="5' to 3' exonuclease, C-terminal subdomain"/>
    <property type="match status" value="2"/>
</dbReference>
<dbReference type="GO" id="GO:0008408">
    <property type="term" value="F:3'-5' exonuclease activity"/>
    <property type="evidence" value="ECO:0007669"/>
    <property type="project" value="InterPro"/>
</dbReference>
<evidence type="ECO:0000256" key="9">
    <source>
        <dbReference type="ARBA" id="ARBA00022839"/>
    </source>
</evidence>
<evidence type="ECO:0000259" key="16">
    <source>
        <dbReference type="SMART" id="SM00482"/>
    </source>
</evidence>
<dbReference type="InterPro" id="IPR043502">
    <property type="entry name" value="DNA/RNA_pol_sf"/>
</dbReference>
<dbReference type="SMART" id="SM00482">
    <property type="entry name" value="POLAc"/>
    <property type="match status" value="1"/>
</dbReference>
<dbReference type="InterPro" id="IPR012337">
    <property type="entry name" value="RNaseH-like_sf"/>
</dbReference>
<reference evidence="17" key="1">
    <citation type="submission" date="2016-10" db="EMBL/GenBank/DDBJ databases">
        <authorList>
            <person name="de Groot N.N."/>
        </authorList>
    </citation>
    <scope>NUCLEOTIDE SEQUENCE</scope>
</reference>
<dbReference type="Gene3D" id="3.30.420.10">
    <property type="entry name" value="Ribonuclease H-like superfamily/Ribonuclease H"/>
    <property type="match status" value="1"/>
</dbReference>
<dbReference type="InterPro" id="IPR036397">
    <property type="entry name" value="RNaseH_sf"/>
</dbReference>
<evidence type="ECO:0000259" key="14">
    <source>
        <dbReference type="SMART" id="SM00474"/>
    </source>
</evidence>
<keyword evidence="6" id="KW-0540">Nuclease</keyword>
<dbReference type="CDD" id="cd06139">
    <property type="entry name" value="DNA_polA_I_Ecoli_like_exo"/>
    <property type="match status" value="1"/>
</dbReference>
<feature type="domain" description="3'-5' exonuclease" evidence="14">
    <location>
        <begin position="311"/>
        <end position="492"/>
    </location>
</feature>
<dbReference type="Gene3D" id="3.40.50.1010">
    <property type="entry name" value="5'-nuclease"/>
    <property type="match status" value="1"/>
</dbReference>
<evidence type="ECO:0000256" key="10">
    <source>
        <dbReference type="ARBA" id="ARBA00022932"/>
    </source>
</evidence>
<dbReference type="NCBIfam" id="NF004397">
    <property type="entry name" value="PRK05755.1"/>
    <property type="match status" value="1"/>
</dbReference>
<dbReference type="CDD" id="cd09859">
    <property type="entry name" value="PIN_53EXO"/>
    <property type="match status" value="1"/>
</dbReference>
<keyword evidence="10" id="KW-0239">DNA-directed DNA polymerase</keyword>
<accession>A0A1W1BWP9</accession>
<dbReference type="FunFam" id="1.20.1060.10:FF:000001">
    <property type="entry name" value="DNA polymerase I"/>
    <property type="match status" value="1"/>
</dbReference>
<dbReference type="InterPro" id="IPR002562">
    <property type="entry name" value="3'-5'_exonuclease_dom"/>
</dbReference>
<dbReference type="GO" id="GO:0003887">
    <property type="term" value="F:DNA-directed DNA polymerase activity"/>
    <property type="evidence" value="ECO:0007669"/>
    <property type="project" value="UniProtKB-KW"/>
</dbReference>
<evidence type="ECO:0000256" key="4">
    <source>
        <dbReference type="ARBA" id="ARBA00022695"/>
    </source>
</evidence>
<keyword evidence="8" id="KW-0378">Hydrolase</keyword>
<dbReference type="FunFam" id="1.10.150.20:FF:000003">
    <property type="entry name" value="DNA polymerase I"/>
    <property type="match status" value="1"/>
</dbReference>
<dbReference type="GO" id="GO:0006302">
    <property type="term" value="P:double-strand break repair"/>
    <property type="evidence" value="ECO:0007669"/>
    <property type="project" value="TreeGrafter"/>
</dbReference>
<evidence type="ECO:0000313" key="17">
    <source>
        <dbReference type="EMBL" id="SFV57897.1"/>
    </source>
</evidence>
<dbReference type="Gene3D" id="3.30.70.370">
    <property type="match status" value="1"/>
</dbReference>
<dbReference type="Pfam" id="PF02739">
    <property type="entry name" value="5_3_exonuc_N"/>
    <property type="match status" value="1"/>
</dbReference>
<dbReference type="PANTHER" id="PTHR10133">
    <property type="entry name" value="DNA POLYMERASE I"/>
    <property type="match status" value="1"/>
</dbReference>
<evidence type="ECO:0000256" key="5">
    <source>
        <dbReference type="ARBA" id="ARBA00022705"/>
    </source>
</evidence>
<sequence>MKTITIIDTFGFFFRSYFALPPLRNSDGFPTGLLTGFVNLIDSLKRDHSTDYIIFALDSKGKTFRSDIYPEYKANRPSPPEDLIRQLPIAIDWIEEMGFANLSRDGYEADDVITTVTKMALEEGMSVRIVSHDKDLYQLIDDGRVTIVDVIKKRDIDSKACIEKFGVHPRDFVDFQAIVGDSSDNVPGVKGIGVKGASSLINEYHTLESIYENIESVGTPRTRKLLLESKDIAFLSRDLVRLRSDVFKACDFESYRFEDKNYLSVLIDDFERYEMKQAIKKAMVGLDSPPSGLFGDDEEVVKPKHNLSFEAIKLDNLESLNRVIDSIDDDTIVAFDTETTGLDTKSAKIVGFSFCVDDSKAYYVPIGHNYLGVGKQISADDAKKPLQKLLRHKIVGQNLKFDLSLIYNLYGFEEIIPYADTMIMAWLSNPAMKVGLDALALRYFKYEMKPFKELVKKGDNFSSVGIDEATFYAAEDAWMTRLLYFSIKRAMELGSLSHLLDEARDVEYPFINILIDMERRGIKVSQYNLKNLETKLTQSLQELTAEIYELSGSEFNIRSTQQLGNILFQKLGLKGGKKTKTGYSTNEAVLLSLKGEHPIIEKILSYREDQKILSTYVNPLLRLAKKDPKSRIYTSFLQTGTATGRLSSKDPNLQNIPVRSSLGRSVREAFIAKNGYKLVSIDYSQIELRLLAHFSQDSALMEAFENGSDIHMTTAIKLFGEEHAKEKRNFAKSINFGLLYGMGSRKLSDELGISSSEAKDIITSYFASFPTVKNFLEGIHERVKNDGFVETLLGRRRIFDYSSANGMQKAAFLREGVNTIFQGSAADLIKLSMLDIGSIIREETLPASMLLQIHDELIFEVAEESAEEIGERFAYTMKNIYKLNVPLECSVSIGDSWGELK</sequence>
<dbReference type="EC" id="2.7.7.7" evidence="2"/>